<evidence type="ECO:0000313" key="2">
    <source>
        <dbReference type="Proteomes" id="UP000245884"/>
    </source>
</evidence>
<proteinExistence type="predicted"/>
<dbReference type="GeneID" id="37031556"/>
<dbReference type="AlphaFoldDB" id="A0A316UKG7"/>
<name>A0A316UKG7_9BASI</name>
<dbReference type="RefSeq" id="XP_025360404.1">
    <property type="nucleotide sequence ID" value="XM_025509733.1"/>
</dbReference>
<gene>
    <name evidence="1" type="ORF">BDZ90DRAFT_62871</name>
</gene>
<dbReference type="Proteomes" id="UP000245884">
    <property type="component" value="Unassembled WGS sequence"/>
</dbReference>
<dbReference type="EMBL" id="KZ819674">
    <property type="protein sequence ID" value="PWN25792.1"/>
    <property type="molecule type" value="Genomic_DNA"/>
</dbReference>
<accession>A0A316UKG7</accession>
<reference evidence="1 2" key="1">
    <citation type="journal article" date="2018" name="Mol. Biol. Evol.">
        <title>Broad Genomic Sampling Reveals a Smut Pathogenic Ancestry of the Fungal Clade Ustilaginomycotina.</title>
        <authorList>
            <person name="Kijpornyongpan T."/>
            <person name="Mondo S.J."/>
            <person name="Barry K."/>
            <person name="Sandor L."/>
            <person name="Lee J."/>
            <person name="Lipzen A."/>
            <person name="Pangilinan J."/>
            <person name="LaButti K."/>
            <person name="Hainaut M."/>
            <person name="Henrissat B."/>
            <person name="Grigoriev I.V."/>
            <person name="Spatafora J.W."/>
            <person name="Aime M.C."/>
        </authorList>
    </citation>
    <scope>NUCLEOTIDE SEQUENCE [LARGE SCALE GENOMIC DNA]</scope>
    <source>
        <strain evidence="1 2">MCA 5214</strain>
    </source>
</reference>
<keyword evidence="2" id="KW-1185">Reference proteome</keyword>
<protein>
    <submittedName>
        <fullName evidence="1">Uncharacterized protein</fullName>
    </submittedName>
</protein>
<organism evidence="1 2">
    <name type="scientific">Jaminaea rosea</name>
    <dbReference type="NCBI Taxonomy" id="1569628"/>
    <lineage>
        <taxon>Eukaryota</taxon>
        <taxon>Fungi</taxon>
        <taxon>Dikarya</taxon>
        <taxon>Basidiomycota</taxon>
        <taxon>Ustilaginomycotina</taxon>
        <taxon>Exobasidiomycetes</taxon>
        <taxon>Microstromatales</taxon>
        <taxon>Microstromatales incertae sedis</taxon>
        <taxon>Jaminaea</taxon>
    </lineage>
</organism>
<sequence length="164" mass="18583">MSMLRETTNKATNGEFYRLRSETCQLQSMSRPAAATAKPSLVRRRLRSCAGAERRIGIEEQRDRQANSALTDSALWRIACRVARVLVGLRPRILQADMVCGFNFTCLAPVVSLRRLQRRHATQSSMQNEGRHTRCRYRPRDSRRGKEVPGGATETRFTSAVFAV</sequence>
<evidence type="ECO:0000313" key="1">
    <source>
        <dbReference type="EMBL" id="PWN25792.1"/>
    </source>
</evidence>